<proteinExistence type="predicted"/>
<protein>
    <submittedName>
        <fullName evidence="2">Uncharacterized protein</fullName>
    </submittedName>
</protein>
<gene>
    <name evidence="2" type="ORF">UW49_C0007G0107</name>
</gene>
<evidence type="ECO:0000256" key="1">
    <source>
        <dbReference type="SAM" id="MobiDB-lite"/>
    </source>
</evidence>
<dbReference type="EMBL" id="LCIN01000007">
    <property type="protein sequence ID" value="KKT57227.1"/>
    <property type="molecule type" value="Genomic_DNA"/>
</dbReference>
<dbReference type="Proteomes" id="UP000033977">
    <property type="component" value="Unassembled WGS sequence"/>
</dbReference>
<comment type="caution">
    <text evidence="2">The sequence shown here is derived from an EMBL/GenBank/DDBJ whole genome shotgun (WGS) entry which is preliminary data.</text>
</comment>
<accession>A0A0G1KLR4</accession>
<dbReference type="AlphaFoldDB" id="A0A0G1KLR4"/>
<evidence type="ECO:0000313" key="2">
    <source>
        <dbReference type="EMBL" id="KKT57227.1"/>
    </source>
</evidence>
<evidence type="ECO:0000313" key="3">
    <source>
        <dbReference type="Proteomes" id="UP000033977"/>
    </source>
</evidence>
<organism evidence="2 3">
    <name type="scientific">Candidatus Giovannonibacteria bacterium GW2011_GWB1_44_23</name>
    <dbReference type="NCBI Taxonomy" id="1618652"/>
    <lineage>
        <taxon>Bacteria</taxon>
        <taxon>Candidatus Giovannoniibacteriota</taxon>
    </lineage>
</organism>
<feature type="region of interest" description="Disordered" evidence="1">
    <location>
        <begin position="1"/>
        <end position="25"/>
    </location>
</feature>
<feature type="region of interest" description="Disordered" evidence="1">
    <location>
        <begin position="62"/>
        <end position="103"/>
    </location>
</feature>
<feature type="compositionally biased region" description="Basic and acidic residues" evidence="1">
    <location>
        <begin position="15"/>
        <end position="25"/>
    </location>
</feature>
<feature type="compositionally biased region" description="Basic and acidic residues" evidence="1">
    <location>
        <begin position="79"/>
        <end position="95"/>
    </location>
</feature>
<reference evidence="2 3" key="1">
    <citation type="journal article" date="2015" name="Nature">
        <title>rRNA introns, odd ribosomes, and small enigmatic genomes across a large radiation of phyla.</title>
        <authorList>
            <person name="Brown C.T."/>
            <person name="Hug L.A."/>
            <person name="Thomas B.C."/>
            <person name="Sharon I."/>
            <person name="Castelle C.J."/>
            <person name="Singh A."/>
            <person name="Wilkins M.J."/>
            <person name="Williams K.H."/>
            <person name="Banfield J.F."/>
        </authorList>
    </citation>
    <scope>NUCLEOTIDE SEQUENCE [LARGE SCALE GENOMIC DNA]</scope>
</reference>
<sequence>MYKPAMTGSFDPQDSGDHQHRNELCGDECRGHADAEPFLQVVADERPTVSHARVVLRTERVFERNERTSEPQELGNDGGRQHDQVDWLIPREGELQRNTPPEV</sequence>
<name>A0A0G1KLR4_9BACT</name>